<evidence type="ECO:0008006" key="3">
    <source>
        <dbReference type="Google" id="ProtNLM"/>
    </source>
</evidence>
<evidence type="ECO:0000313" key="1">
    <source>
        <dbReference type="EMBL" id="OGD91810.1"/>
    </source>
</evidence>
<dbReference type="AlphaFoldDB" id="A0A1F5GIW1"/>
<gene>
    <name evidence="1" type="ORF">A3D07_02680</name>
</gene>
<dbReference type="EMBL" id="MFBF01000010">
    <property type="protein sequence ID" value="OGD91810.1"/>
    <property type="molecule type" value="Genomic_DNA"/>
</dbReference>
<comment type="caution">
    <text evidence="1">The sequence shown here is derived from an EMBL/GenBank/DDBJ whole genome shotgun (WGS) entry which is preliminary data.</text>
</comment>
<sequence length="160" mass="18699">MRDKNWLDSQLQYLLRNYFSDVKITNPIEIRFGREAKYRFGSIRLIRAGRSKRQRAGGKFSIFKSQLSISRIPQKSIITITSLFAKETVPADVVRYTIGHELCHFAHGFSSQNRRMFKYPHHGGIVNKELKERGAEDLILAFKKWLKIYRKKILAGKINV</sequence>
<dbReference type="STRING" id="1797716.A3D07_02680"/>
<proteinExistence type="predicted"/>
<name>A0A1F5GIW1_9BACT</name>
<reference evidence="1 2" key="1">
    <citation type="journal article" date="2016" name="Nat. Commun.">
        <title>Thousands of microbial genomes shed light on interconnected biogeochemical processes in an aquifer system.</title>
        <authorList>
            <person name="Anantharaman K."/>
            <person name="Brown C.T."/>
            <person name="Hug L.A."/>
            <person name="Sharon I."/>
            <person name="Castelle C.J."/>
            <person name="Probst A.J."/>
            <person name="Thomas B.C."/>
            <person name="Singh A."/>
            <person name="Wilkins M.J."/>
            <person name="Karaoz U."/>
            <person name="Brodie E.L."/>
            <person name="Williams K.H."/>
            <person name="Hubbard S.S."/>
            <person name="Banfield J.F."/>
        </authorList>
    </citation>
    <scope>NUCLEOTIDE SEQUENCE [LARGE SCALE GENOMIC DNA]</scope>
</reference>
<accession>A0A1F5GIW1</accession>
<organism evidence="1 2">
    <name type="scientific">Candidatus Curtissbacteria bacterium RIFCSPHIGHO2_02_FULL_42_15</name>
    <dbReference type="NCBI Taxonomy" id="1797716"/>
    <lineage>
        <taxon>Bacteria</taxon>
        <taxon>Candidatus Curtissiibacteriota</taxon>
    </lineage>
</organism>
<protein>
    <recommendedName>
        <fullName evidence="3">SprT-like domain-containing protein</fullName>
    </recommendedName>
</protein>
<dbReference type="Proteomes" id="UP000177124">
    <property type="component" value="Unassembled WGS sequence"/>
</dbReference>
<evidence type="ECO:0000313" key="2">
    <source>
        <dbReference type="Proteomes" id="UP000177124"/>
    </source>
</evidence>